<keyword evidence="5" id="KW-1185">Reference proteome</keyword>
<dbReference type="Pfam" id="PF00296">
    <property type="entry name" value="Bac_luciferase"/>
    <property type="match status" value="1"/>
</dbReference>
<dbReference type="RefSeq" id="WP_072991151.1">
    <property type="nucleotide sequence ID" value="NZ_FQWE01000005.1"/>
</dbReference>
<organism evidence="4 5">
    <name type="scientific">Flavobacterium segetis</name>
    <dbReference type="NCBI Taxonomy" id="271157"/>
    <lineage>
        <taxon>Bacteria</taxon>
        <taxon>Pseudomonadati</taxon>
        <taxon>Bacteroidota</taxon>
        <taxon>Flavobacteriia</taxon>
        <taxon>Flavobacteriales</taxon>
        <taxon>Flavobacteriaceae</taxon>
        <taxon>Flavobacterium</taxon>
    </lineage>
</organism>
<dbReference type="PANTHER" id="PTHR30137:SF6">
    <property type="entry name" value="LUCIFERASE-LIKE MONOOXYGENASE"/>
    <property type="match status" value="1"/>
</dbReference>
<dbReference type="AlphaFoldDB" id="A0A1M5HN49"/>
<name>A0A1M5HN49_9FLAO</name>
<dbReference type="FunFam" id="3.20.20.30:FF:000002">
    <property type="entry name" value="LLM class flavin-dependent oxidoreductase"/>
    <property type="match status" value="1"/>
</dbReference>
<dbReference type="EMBL" id="FQWE01000005">
    <property type="protein sequence ID" value="SHG17328.1"/>
    <property type="molecule type" value="Genomic_DNA"/>
</dbReference>
<evidence type="ECO:0000259" key="3">
    <source>
        <dbReference type="Pfam" id="PF00296"/>
    </source>
</evidence>
<dbReference type="InterPro" id="IPR036661">
    <property type="entry name" value="Luciferase-like_sf"/>
</dbReference>
<dbReference type="GO" id="GO:0016705">
    <property type="term" value="F:oxidoreductase activity, acting on paired donors, with incorporation or reduction of molecular oxygen"/>
    <property type="evidence" value="ECO:0007669"/>
    <property type="project" value="InterPro"/>
</dbReference>
<dbReference type="InterPro" id="IPR019949">
    <property type="entry name" value="CmoO-like"/>
</dbReference>
<dbReference type="PANTHER" id="PTHR30137">
    <property type="entry name" value="LUCIFERASE-LIKE MONOOXYGENASE"/>
    <property type="match status" value="1"/>
</dbReference>
<feature type="domain" description="Luciferase-like" evidence="3">
    <location>
        <begin position="9"/>
        <end position="243"/>
    </location>
</feature>
<evidence type="ECO:0000256" key="2">
    <source>
        <dbReference type="ARBA" id="ARBA00074555"/>
    </source>
</evidence>
<evidence type="ECO:0000256" key="1">
    <source>
        <dbReference type="ARBA" id="ARBA00007789"/>
    </source>
</evidence>
<proteinExistence type="predicted"/>
<dbReference type="InterPro" id="IPR011251">
    <property type="entry name" value="Luciferase-like_dom"/>
</dbReference>
<evidence type="ECO:0000313" key="5">
    <source>
        <dbReference type="Proteomes" id="UP000184036"/>
    </source>
</evidence>
<accession>A0A1M5HN49</accession>
<dbReference type="InterPro" id="IPR050766">
    <property type="entry name" value="Bact_Lucif_Oxidored"/>
</dbReference>
<dbReference type="GO" id="GO:0005829">
    <property type="term" value="C:cytosol"/>
    <property type="evidence" value="ECO:0007669"/>
    <property type="project" value="TreeGrafter"/>
</dbReference>
<dbReference type="SUPFAM" id="SSF51679">
    <property type="entry name" value="Bacterial luciferase-like"/>
    <property type="match status" value="1"/>
</dbReference>
<evidence type="ECO:0000313" key="4">
    <source>
        <dbReference type="EMBL" id="SHG17328.1"/>
    </source>
</evidence>
<dbReference type="CDD" id="cd00347">
    <property type="entry name" value="Flavin_utilizing_monoxygenases"/>
    <property type="match status" value="1"/>
</dbReference>
<sequence>MKKTIPISILELAVISQDSNAQETFKKTKELAQLADRLGYKRFWLAEHHNMAHVASTATVVLIGYIASQTSSIRVGSGGIMLPNHAPLIVAEQFGTLEILYPNRIDLGLGRAPGTDGLTAQAIRKDFYEQSQRFPQNVEALEDFFSTDNAAANVRAFPAEGTNVPIWILGSSIDSAALAAAKGLRYAFAGHFAPKQMYQAFEYYRENFEPSNYLNKPKTMACVNAIVADTDQEAEKIATSLTQMFLNLIRNDRKALQPPLDSLDGIMTEQEHFQVNQMTACSFVGSKTKVEALLKQFIDYTQVDELMVTSPIFNHKDKLKSIQLLKEVIDAINVDREDLVLHQN</sequence>
<dbReference type="STRING" id="271157.SAMN05444396_105204"/>
<comment type="similarity">
    <text evidence="1">To bacterial alkanal monooxygenase alpha and beta chains.</text>
</comment>
<dbReference type="OrthoDB" id="9780518at2"/>
<protein>
    <recommendedName>
        <fullName evidence="2">Luciferase-like monooxygenase</fullName>
    </recommendedName>
</protein>
<dbReference type="Gene3D" id="3.20.20.30">
    <property type="entry name" value="Luciferase-like domain"/>
    <property type="match status" value="1"/>
</dbReference>
<reference evidence="5" key="1">
    <citation type="submission" date="2016-11" db="EMBL/GenBank/DDBJ databases">
        <authorList>
            <person name="Varghese N."/>
            <person name="Submissions S."/>
        </authorList>
    </citation>
    <scope>NUCLEOTIDE SEQUENCE [LARGE SCALE GENOMIC DNA]</scope>
    <source>
        <strain evidence="5">DSM 19741</strain>
    </source>
</reference>
<dbReference type="Proteomes" id="UP000184036">
    <property type="component" value="Unassembled WGS sequence"/>
</dbReference>
<dbReference type="NCBIfam" id="TIGR03558">
    <property type="entry name" value="oxido_grp_1"/>
    <property type="match status" value="1"/>
</dbReference>
<gene>
    <name evidence="4" type="ORF">SAMN05444396_105204</name>
</gene>